<sequence length="84" mass="9327">MNPSGGARRRRRRRPPTASRLKGPRKSLPTNSRNFGADRGVHVDYVKRGESWEGLIVHAYYYVKEVFGTSCGCGAVRRGHVVGA</sequence>
<dbReference type="AlphaFoldDB" id="A0A4C1V591"/>
<gene>
    <name evidence="2" type="ORF">EVAR_24902_1</name>
</gene>
<protein>
    <submittedName>
        <fullName evidence="2">Uncharacterized protein</fullName>
    </submittedName>
</protein>
<dbReference type="Proteomes" id="UP000299102">
    <property type="component" value="Unassembled WGS sequence"/>
</dbReference>
<name>A0A4C1V591_EUMVA</name>
<organism evidence="2 3">
    <name type="scientific">Eumeta variegata</name>
    <name type="common">Bagworm moth</name>
    <name type="synonym">Eumeta japonica</name>
    <dbReference type="NCBI Taxonomy" id="151549"/>
    <lineage>
        <taxon>Eukaryota</taxon>
        <taxon>Metazoa</taxon>
        <taxon>Ecdysozoa</taxon>
        <taxon>Arthropoda</taxon>
        <taxon>Hexapoda</taxon>
        <taxon>Insecta</taxon>
        <taxon>Pterygota</taxon>
        <taxon>Neoptera</taxon>
        <taxon>Endopterygota</taxon>
        <taxon>Lepidoptera</taxon>
        <taxon>Glossata</taxon>
        <taxon>Ditrysia</taxon>
        <taxon>Tineoidea</taxon>
        <taxon>Psychidae</taxon>
        <taxon>Oiketicinae</taxon>
        <taxon>Eumeta</taxon>
    </lineage>
</organism>
<reference evidence="2 3" key="1">
    <citation type="journal article" date="2019" name="Commun. Biol.">
        <title>The bagworm genome reveals a unique fibroin gene that provides high tensile strength.</title>
        <authorList>
            <person name="Kono N."/>
            <person name="Nakamura H."/>
            <person name="Ohtoshi R."/>
            <person name="Tomita M."/>
            <person name="Numata K."/>
            <person name="Arakawa K."/>
        </authorList>
    </citation>
    <scope>NUCLEOTIDE SEQUENCE [LARGE SCALE GENOMIC DNA]</scope>
</reference>
<dbReference type="EMBL" id="BGZK01000282">
    <property type="protein sequence ID" value="GBP33988.1"/>
    <property type="molecule type" value="Genomic_DNA"/>
</dbReference>
<accession>A0A4C1V591</accession>
<feature type="region of interest" description="Disordered" evidence="1">
    <location>
        <begin position="1"/>
        <end position="36"/>
    </location>
</feature>
<evidence type="ECO:0000313" key="3">
    <source>
        <dbReference type="Proteomes" id="UP000299102"/>
    </source>
</evidence>
<evidence type="ECO:0000256" key="1">
    <source>
        <dbReference type="SAM" id="MobiDB-lite"/>
    </source>
</evidence>
<keyword evidence="3" id="KW-1185">Reference proteome</keyword>
<evidence type="ECO:0000313" key="2">
    <source>
        <dbReference type="EMBL" id="GBP33988.1"/>
    </source>
</evidence>
<proteinExistence type="predicted"/>
<comment type="caution">
    <text evidence="2">The sequence shown here is derived from an EMBL/GenBank/DDBJ whole genome shotgun (WGS) entry which is preliminary data.</text>
</comment>